<evidence type="ECO:0000313" key="2">
    <source>
        <dbReference type="EMBL" id="CAI3982697.1"/>
    </source>
</evidence>
<evidence type="ECO:0000313" key="3">
    <source>
        <dbReference type="EMBL" id="CAL4770009.1"/>
    </source>
</evidence>
<dbReference type="EMBL" id="CAMXCT020000738">
    <property type="protein sequence ID" value="CAL1136072.1"/>
    <property type="molecule type" value="Genomic_DNA"/>
</dbReference>
<dbReference type="AlphaFoldDB" id="A0A9P1BZL0"/>
<reference evidence="3 4" key="2">
    <citation type="submission" date="2024-05" db="EMBL/GenBank/DDBJ databases">
        <authorList>
            <person name="Chen Y."/>
            <person name="Shah S."/>
            <person name="Dougan E. K."/>
            <person name="Thang M."/>
            <person name="Chan C."/>
        </authorList>
    </citation>
    <scope>NUCLEOTIDE SEQUENCE [LARGE SCALE GENOMIC DNA]</scope>
</reference>
<sequence length="238" mass="25695">MLFIDQSTMSIKFREEPCGELELKAGGLQVLRKAHKPGIPHKDEPKMAFSAEPLRSLAGRGCWFEMRVDALAGGEMCPMGLGFTATDPGTLKGTEEEPIKLPGSAANLPKSYVCGYLRSMYWNGEQIEVDNVFGKLKPAKTFTIGALATVTGGLELFINRRLVLSYSPEDLLNRIDLEQPLWAVLDCAGGLKKGCLIPDSLPPTPEEASAPEDDEATPDQPEGAEEGEETAEGEPSEG</sequence>
<evidence type="ECO:0000313" key="4">
    <source>
        <dbReference type="Proteomes" id="UP001152797"/>
    </source>
</evidence>
<dbReference type="InterPro" id="IPR043136">
    <property type="entry name" value="B30.2/SPRY_sf"/>
</dbReference>
<dbReference type="Proteomes" id="UP001152797">
    <property type="component" value="Unassembled WGS sequence"/>
</dbReference>
<dbReference type="EMBL" id="CAMXCT030000738">
    <property type="protein sequence ID" value="CAL4770009.1"/>
    <property type="molecule type" value="Genomic_DNA"/>
</dbReference>
<comment type="caution">
    <text evidence="2">The sequence shown here is derived from an EMBL/GenBank/DDBJ whole genome shotgun (WGS) entry which is preliminary data.</text>
</comment>
<gene>
    <name evidence="2" type="ORF">C1SCF055_LOCUS10365</name>
</gene>
<feature type="region of interest" description="Disordered" evidence="1">
    <location>
        <begin position="198"/>
        <end position="238"/>
    </location>
</feature>
<evidence type="ECO:0000256" key="1">
    <source>
        <dbReference type="SAM" id="MobiDB-lite"/>
    </source>
</evidence>
<proteinExistence type="predicted"/>
<reference evidence="2" key="1">
    <citation type="submission" date="2022-10" db="EMBL/GenBank/DDBJ databases">
        <authorList>
            <person name="Chen Y."/>
            <person name="Dougan E. K."/>
            <person name="Chan C."/>
            <person name="Rhodes N."/>
            <person name="Thang M."/>
        </authorList>
    </citation>
    <scope>NUCLEOTIDE SEQUENCE</scope>
</reference>
<dbReference type="Gene3D" id="2.60.120.920">
    <property type="match status" value="1"/>
</dbReference>
<keyword evidence="4" id="KW-1185">Reference proteome</keyword>
<name>A0A9P1BZL0_9DINO</name>
<feature type="compositionally biased region" description="Acidic residues" evidence="1">
    <location>
        <begin position="209"/>
        <end position="238"/>
    </location>
</feature>
<organism evidence="2">
    <name type="scientific">Cladocopium goreaui</name>
    <dbReference type="NCBI Taxonomy" id="2562237"/>
    <lineage>
        <taxon>Eukaryota</taxon>
        <taxon>Sar</taxon>
        <taxon>Alveolata</taxon>
        <taxon>Dinophyceae</taxon>
        <taxon>Suessiales</taxon>
        <taxon>Symbiodiniaceae</taxon>
        <taxon>Cladocopium</taxon>
    </lineage>
</organism>
<dbReference type="EMBL" id="CAMXCT010000738">
    <property type="protein sequence ID" value="CAI3982697.1"/>
    <property type="molecule type" value="Genomic_DNA"/>
</dbReference>
<protein>
    <submittedName>
        <fullName evidence="3">Glutaredoxin-related protein 5, mitochondrial</fullName>
    </submittedName>
</protein>
<accession>A0A9P1BZL0</accession>